<organism evidence="2 3">
    <name type="scientific">Buttiauxella agrestis ATCC 33320</name>
    <dbReference type="NCBI Taxonomy" id="1006004"/>
    <lineage>
        <taxon>Bacteria</taxon>
        <taxon>Pseudomonadati</taxon>
        <taxon>Pseudomonadota</taxon>
        <taxon>Gammaproteobacteria</taxon>
        <taxon>Enterobacterales</taxon>
        <taxon>Enterobacteriaceae</taxon>
        <taxon>Buttiauxella</taxon>
    </lineage>
</organism>
<sequence>MKTKQSGFSLIEMMVVIVIVAMLSAGGVYGWQQWQQQQRLRITTQQIRHLLEQLRSDANWNNRDHLLAVKRSGKSWCLASKLNAGSICNASQRWSLLQPFADVDIADTTPGMGFYGLRDTAWPGHITLQSSAGKWRVILSTQGRIRVCEVKGNNKCS</sequence>
<dbReference type="AlphaFoldDB" id="A0A085G477"/>
<name>A0A085G477_9ENTR</name>
<dbReference type="OrthoDB" id="6241267at2"/>
<dbReference type="NCBIfam" id="NF007800">
    <property type="entry name" value="PRK10506.1"/>
    <property type="match status" value="1"/>
</dbReference>
<gene>
    <name evidence="2" type="primary">ppdA</name>
    <name evidence="2" type="ORF">GBAG_3298</name>
</gene>
<dbReference type="STRING" id="1006004.GBAG_3298"/>
<accession>A0A085G477</accession>
<dbReference type="NCBIfam" id="TIGR02532">
    <property type="entry name" value="IV_pilin_GFxxxE"/>
    <property type="match status" value="1"/>
</dbReference>
<dbReference type="Pfam" id="PF07963">
    <property type="entry name" value="N_methyl"/>
    <property type="match status" value="1"/>
</dbReference>
<reference evidence="2 3" key="1">
    <citation type="submission" date="2014-05" db="EMBL/GenBank/DDBJ databases">
        <title>ATOL: Assembling a taxonomically balanced genome-scale reconstruction of the evolutionary history of the Enterobacteriaceae.</title>
        <authorList>
            <person name="Plunkett G.III."/>
            <person name="Neeno-Eckwall E.C."/>
            <person name="Glasner J.D."/>
            <person name="Perna N.T."/>
        </authorList>
    </citation>
    <scope>NUCLEOTIDE SEQUENCE [LARGE SCALE GENOMIC DNA]</scope>
    <source>
        <strain evidence="2 3">ATCC 33320</strain>
    </source>
</reference>
<comment type="caution">
    <text evidence="2">The sequence shown here is derived from an EMBL/GenBank/DDBJ whole genome shotgun (WGS) entry which is preliminary data.</text>
</comment>
<dbReference type="InterPro" id="IPR045584">
    <property type="entry name" value="Pilin-like"/>
</dbReference>
<keyword evidence="3" id="KW-1185">Reference proteome</keyword>
<protein>
    <submittedName>
        <fullName evidence="2">Prepilin peptidase-dependent protein A</fullName>
    </submittedName>
</protein>
<dbReference type="eggNOG" id="COG2165">
    <property type="taxonomic scope" value="Bacteria"/>
</dbReference>
<evidence type="ECO:0000313" key="3">
    <source>
        <dbReference type="Proteomes" id="UP000028653"/>
    </source>
</evidence>
<dbReference type="SUPFAM" id="SSF54523">
    <property type="entry name" value="Pili subunits"/>
    <property type="match status" value="1"/>
</dbReference>
<evidence type="ECO:0000256" key="1">
    <source>
        <dbReference type="ARBA" id="ARBA00004167"/>
    </source>
</evidence>
<dbReference type="EMBL" id="JMPI01000057">
    <property type="protein sequence ID" value="KFC78522.1"/>
    <property type="molecule type" value="Genomic_DNA"/>
</dbReference>
<dbReference type="RefSeq" id="WP_034498059.1">
    <property type="nucleotide sequence ID" value="NZ_JMPI01000057.1"/>
</dbReference>
<dbReference type="GO" id="GO:0016020">
    <property type="term" value="C:membrane"/>
    <property type="evidence" value="ECO:0007669"/>
    <property type="project" value="UniProtKB-SubCell"/>
</dbReference>
<evidence type="ECO:0000313" key="2">
    <source>
        <dbReference type="EMBL" id="KFC78522.1"/>
    </source>
</evidence>
<comment type="subcellular location">
    <subcellularLocation>
        <location evidence="1">Membrane</location>
        <topology evidence="1">Single-pass membrane protein</topology>
    </subcellularLocation>
</comment>
<dbReference type="Gene3D" id="3.30.700.10">
    <property type="entry name" value="Glycoprotein, Type 4 Pilin"/>
    <property type="match status" value="1"/>
</dbReference>
<dbReference type="InterPro" id="IPR012902">
    <property type="entry name" value="N_methyl_site"/>
</dbReference>
<dbReference type="Proteomes" id="UP000028653">
    <property type="component" value="Unassembled WGS sequence"/>
</dbReference>
<proteinExistence type="predicted"/>